<keyword evidence="2" id="KW-0732">Signal</keyword>
<dbReference type="Proteomes" id="UP001221686">
    <property type="component" value="Unassembled WGS sequence"/>
</dbReference>
<reference evidence="4 5" key="1">
    <citation type="submission" date="2022-11" db="EMBL/GenBank/DDBJ databases">
        <title>Minimal conservation of predation-associated metabolite biosynthetic gene clusters underscores biosynthetic potential of Myxococcota including descriptions for ten novel species: Archangium lansinium sp. nov., Myxococcus landrumus sp. nov., Nannocystis bai.</title>
        <authorList>
            <person name="Ahearne A."/>
            <person name="Stevens C."/>
            <person name="Dowd S."/>
        </authorList>
    </citation>
    <scope>NUCLEOTIDE SEQUENCE [LARGE SCALE GENOMIC DNA]</scope>
    <source>
        <strain evidence="4 5">BB15-2</strain>
    </source>
</reference>
<feature type="region of interest" description="Disordered" evidence="1">
    <location>
        <begin position="19"/>
        <end position="41"/>
    </location>
</feature>
<feature type="chain" id="PRO_5046389919" evidence="2">
    <location>
        <begin position="20"/>
        <end position="109"/>
    </location>
</feature>
<comment type="caution">
    <text evidence="4">The sequence shown here is derived from an EMBL/GenBank/DDBJ whole genome shotgun (WGS) entry which is preliminary data.</text>
</comment>
<feature type="compositionally biased region" description="Basic and acidic residues" evidence="1">
    <location>
        <begin position="82"/>
        <end position="92"/>
    </location>
</feature>
<evidence type="ECO:0000256" key="2">
    <source>
        <dbReference type="SAM" id="SignalP"/>
    </source>
</evidence>
<organism evidence="4 5">
    <name type="scientific">Nannocystis bainbridge</name>
    <dbReference type="NCBI Taxonomy" id="2995303"/>
    <lineage>
        <taxon>Bacteria</taxon>
        <taxon>Pseudomonadati</taxon>
        <taxon>Myxococcota</taxon>
        <taxon>Polyangia</taxon>
        <taxon>Nannocystales</taxon>
        <taxon>Nannocystaceae</taxon>
        <taxon>Nannocystis</taxon>
    </lineage>
</organism>
<feature type="signal peptide" evidence="2">
    <location>
        <begin position="1"/>
        <end position="19"/>
    </location>
</feature>
<protein>
    <submittedName>
        <fullName evidence="4">PepSY domain-containing protein</fullName>
    </submittedName>
</protein>
<evidence type="ECO:0000256" key="1">
    <source>
        <dbReference type="SAM" id="MobiDB-lite"/>
    </source>
</evidence>
<evidence type="ECO:0000259" key="3">
    <source>
        <dbReference type="Pfam" id="PF03413"/>
    </source>
</evidence>
<feature type="region of interest" description="Disordered" evidence="1">
    <location>
        <begin position="82"/>
        <end position="109"/>
    </location>
</feature>
<gene>
    <name evidence="4" type="ORF">POL25_35475</name>
</gene>
<keyword evidence="5" id="KW-1185">Reference proteome</keyword>
<dbReference type="Gene3D" id="3.10.450.40">
    <property type="match status" value="1"/>
</dbReference>
<evidence type="ECO:0000313" key="5">
    <source>
        <dbReference type="Proteomes" id="UP001221686"/>
    </source>
</evidence>
<accession>A0ABT5E8R0</accession>
<dbReference type="Pfam" id="PF03413">
    <property type="entry name" value="PepSY"/>
    <property type="match status" value="1"/>
</dbReference>
<proteinExistence type="predicted"/>
<sequence length="109" mass="11730">MHFLLMSLLLSLAPACSHAATSATPTASTAPAATAPREATTPKISLEAAQATALKRVPGTVIDAELERERGRWIYSIEIQPDDRSQPRKEVEVDGETGAIVHVEDEHDD</sequence>
<dbReference type="EMBL" id="JAQNDL010000003">
    <property type="protein sequence ID" value="MDC0722246.1"/>
    <property type="molecule type" value="Genomic_DNA"/>
</dbReference>
<name>A0ABT5E8R0_9BACT</name>
<feature type="domain" description="PepSY" evidence="3">
    <location>
        <begin position="43"/>
        <end position="101"/>
    </location>
</feature>
<dbReference type="InterPro" id="IPR025711">
    <property type="entry name" value="PepSY"/>
</dbReference>
<dbReference type="RefSeq" id="WP_272090781.1">
    <property type="nucleotide sequence ID" value="NZ_JAQNDL010000003.1"/>
</dbReference>
<evidence type="ECO:0000313" key="4">
    <source>
        <dbReference type="EMBL" id="MDC0722246.1"/>
    </source>
</evidence>